<dbReference type="Gene3D" id="3.30.200.20">
    <property type="entry name" value="Phosphorylase Kinase, domain 1"/>
    <property type="match status" value="1"/>
</dbReference>
<dbReference type="AlphaFoldDB" id="A0A972GQ43"/>
<evidence type="ECO:0008006" key="3">
    <source>
        <dbReference type="Google" id="ProtNLM"/>
    </source>
</evidence>
<gene>
    <name evidence="1" type="ORF">GC093_16670</name>
</gene>
<dbReference type="SUPFAM" id="SSF56112">
    <property type="entry name" value="Protein kinase-like (PK-like)"/>
    <property type="match status" value="1"/>
</dbReference>
<dbReference type="InterPro" id="IPR011009">
    <property type="entry name" value="Kinase-like_dom_sf"/>
</dbReference>
<keyword evidence="2" id="KW-1185">Reference proteome</keyword>
<reference evidence="1" key="1">
    <citation type="submission" date="2019-10" db="EMBL/GenBank/DDBJ databases">
        <title>Description of Paenibacillus glebae sp. nov.</title>
        <authorList>
            <person name="Carlier A."/>
            <person name="Qi S."/>
        </authorList>
    </citation>
    <scope>NUCLEOTIDE SEQUENCE</scope>
    <source>
        <strain evidence="1">LMG 31456</strain>
    </source>
</reference>
<sequence length="190" mass="22022">MDINQLPPGAVLIGRGKQGSVYKLSSDRCVKFYNNEKHARKEYNAYRLAEGSPIIPKLYENGPNYLVIEFIQGESLKKTLAKRGTITRSDSEQILHIIYEMRRLGFTRIDTALFHIYIQADHSCKIIDLVNSYNREYDIPKVMLKGLAKMGLLAPFLLHVKGLDPDMYTKWLDHIETRRDRYGNLRAFNK</sequence>
<dbReference type="Proteomes" id="UP000641588">
    <property type="component" value="Unassembled WGS sequence"/>
</dbReference>
<name>A0A972GQ43_9BACL</name>
<proteinExistence type="predicted"/>
<dbReference type="Gene3D" id="1.10.510.10">
    <property type="entry name" value="Transferase(Phosphotransferase) domain 1"/>
    <property type="match status" value="1"/>
</dbReference>
<comment type="caution">
    <text evidence="1">The sequence shown here is derived from an EMBL/GenBank/DDBJ whole genome shotgun (WGS) entry which is preliminary data.</text>
</comment>
<evidence type="ECO:0000313" key="2">
    <source>
        <dbReference type="Proteomes" id="UP000641588"/>
    </source>
</evidence>
<organism evidence="1 2">
    <name type="scientific">Paenibacillus foliorum</name>
    <dbReference type="NCBI Taxonomy" id="2654974"/>
    <lineage>
        <taxon>Bacteria</taxon>
        <taxon>Bacillati</taxon>
        <taxon>Bacillota</taxon>
        <taxon>Bacilli</taxon>
        <taxon>Bacillales</taxon>
        <taxon>Paenibacillaceae</taxon>
        <taxon>Paenibacillus</taxon>
    </lineage>
</organism>
<dbReference type="RefSeq" id="WP_171653056.1">
    <property type="nucleotide sequence ID" value="NZ_WHOD01000065.1"/>
</dbReference>
<evidence type="ECO:0000313" key="1">
    <source>
        <dbReference type="EMBL" id="NOU94841.1"/>
    </source>
</evidence>
<accession>A0A972GQ43</accession>
<dbReference type="EMBL" id="WHOD01000065">
    <property type="protein sequence ID" value="NOU94841.1"/>
    <property type="molecule type" value="Genomic_DNA"/>
</dbReference>
<protein>
    <recommendedName>
        <fullName evidence="3">Serine/threonine protein kinase</fullName>
    </recommendedName>
</protein>